<keyword evidence="4 8" id="KW-0812">Transmembrane</keyword>
<keyword evidence="6 8" id="KW-1133">Transmembrane helix</keyword>
<evidence type="ECO:0000256" key="3">
    <source>
        <dbReference type="ARBA" id="ARBA00022670"/>
    </source>
</evidence>
<evidence type="ECO:0000259" key="9">
    <source>
        <dbReference type="Pfam" id="PF01694"/>
    </source>
</evidence>
<dbReference type="RefSeq" id="WP_032525746.1">
    <property type="nucleotide sequence ID" value="NZ_CP138951.1"/>
</dbReference>
<evidence type="ECO:0000256" key="6">
    <source>
        <dbReference type="ARBA" id="ARBA00022989"/>
    </source>
</evidence>
<feature type="transmembrane region" description="Helical" evidence="8">
    <location>
        <begin position="167"/>
        <end position="200"/>
    </location>
</feature>
<comment type="similarity">
    <text evidence="2">Belongs to the peptidase S54 family.</text>
</comment>
<dbReference type="STRING" id="74545.EU96_0112"/>
<feature type="domain" description="Peptidase S54 rhomboid" evidence="9">
    <location>
        <begin position="48"/>
        <end position="199"/>
    </location>
</feature>
<evidence type="ECO:0000256" key="5">
    <source>
        <dbReference type="ARBA" id="ARBA00022801"/>
    </source>
</evidence>
<name>A0A0A2AE65_PROMR</name>
<protein>
    <recommendedName>
        <fullName evidence="9">Peptidase S54 rhomboid domain-containing protein</fullName>
    </recommendedName>
</protein>
<proteinExistence type="inferred from homology"/>
<dbReference type="GO" id="GO:0016020">
    <property type="term" value="C:membrane"/>
    <property type="evidence" value="ECO:0007669"/>
    <property type="project" value="UniProtKB-SubCell"/>
</dbReference>
<dbReference type="Pfam" id="PF01694">
    <property type="entry name" value="Rhomboid"/>
    <property type="match status" value="1"/>
</dbReference>
<keyword evidence="5" id="KW-0378">Hydrolase</keyword>
<evidence type="ECO:0000256" key="1">
    <source>
        <dbReference type="ARBA" id="ARBA00004141"/>
    </source>
</evidence>
<dbReference type="Proteomes" id="UP000030445">
    <property type="component" value="Unassembled WGS sequence"/>
</dbReference>
<keyword evidence="3" id="KW-0645">Protease</keyword>
<dbReference type="SUPFAM" id="SSF144091">
    <property type="entry name" value="Rhomboid-like"/>
    <property type="match status" value="1"/>
</dbReference>
<feature type="transmembrane region" description="Helical" evidence="8">
    <location>
        <begin position="121"/>
        <end position="146"/>
    </location>
</feature>
<feature type="transmembrane region" description="Helical" evidence="8">
    <location>
        <begin position="90"/>
        <end position="109"/>
    </location>
</feature>
<dbReference type="InterPro" id="IPR022764">
    <property type="entry name" value="Peptidase_S54_rhomboid_dom"/>
</dbReference>
<evidence type="ECO:0000256" key="4">
    <source>
        <dbReference type="ARBA" id="ARBA00022692"/>
    </source>
</evidence>
<dbReference type="Gene3D" id="1.20.1540.10">
    <property type="entry name" value="Rhomboid-like"/>
    <property type="match status" value="1"/>
</dbReference>
<keyword evidence="7 8" id="KW-0472">Membrane</keyword>
<evidence type="ECO:0000313" key="10">
    <source>
        <dbReference type="EMBL" id="KGF98804.1"/>
    </source>
</evidence>
<comment type="caution">
    <text evidence="10">The sequence shown here is derived from an EMBL/GenBank/DDBJ whole genome shotgun (WGS) entry which is preliminary data.</text>
</comment>
<evidence type="ECO:0000256" key="8">
    <source>
        <dbReference type="SAM" id="Phobius"/>
    </source>
</evidence>
<dbReference type="PANTHER" id="PTHR43066:SF1">
    <property type="entry name" value="RHOMBOID PROTEIN 2"/>
    <property type="match status" value="1"/>
</dbReference>
<comment type="subcellular location">
    <subcellularLocation>
        <location evidence="1">Membrane</location>
        <topology evidence="1">Multi-pass membrane protein</topology>
    </subcellularLocation>
</comment>
<reference evidence="11" key="1">
    <citation type="journal article" date="2014" name="Sci. Data">
        <title>Genomes of diverse isolates of the marine cyanobacterium Prochlorococcus.</title>
        <authorList>
            <person name="Biller S."/>
            <person name="Berube P."/>
            <person name="Thompson J."/>
            <person name="Kelly L."/>
            <person name="Roggensack S."/>
            <person name="Awad L."/>
            <person name="Roache-Johnson K."/>
            <person name="Ding H."/>
            <person name="Giovannoni S.J."/>
            <person name="Moore L.R."/>
            <person name="Chisholm S.W."/>
        </authorList>
    </citation>
    <scope>NUCLEOTIDE SEQUENCE [LARGE SCALE GENOMIC DNA]</scope>
    <source>
        <strain evidence="11">MIT 9302</strain>
    </source>
</reference>
<dbReference type="InterPro" id="IPR035952">
    <property type="entry name" value="Rhomboid-like_sf"/>
</dbReference>
<organism evidence="10 11">
    <name type="scientific">Prochlorococcus marinus str. MIT 9302</name>
    <dbReference type="NCBI Taxonomy" id="74545"/>
    <lineage>
        <taxon>Bacteria</taxon>
        <taxon>Bacillati</taxon>
        <taxon>Cyanobacteriota</taxon>
        <taxon>Cyanophyceae</taxon>
        <taxon>Synechococcales</taxon>
        <taxon>Prochlorococcaceae</taxon>
        <taxon>Prochlorococcus</taxon>
    </lineage>
</organism>
<dbReference type="OrthoDB" id="9813074at2"/>
<gene>
    <name evidence="10" type="ORF">EU96_0112</name>
</gene>
<accession>A0A0A2AE65</accession>
<dbReference type="AlphaFoldDB" id="A0A0A2AE65"/>
<sequence length="201" mass="23259">MPFKNSISKYDWQYVVSASVLISVFIFTDLIKVFDKEFLYFVPRLISDQPYRIFTSLWVHADLNHLLSNLGGIIITRYFLMRLGIASRLFYLKFILICSFLNFFIIWVYEKILSYFFDIYPNYAALGFSGIIYALFGFLLLTSFYGKNYFLGKKISLKSNDEVQKMSKTICFIGLILSFLPGVSLLGHVSGFVAGCFLFLI</sequence>
<dbReference type="EMBL" id="JNAM01000002">
    <property type="protein sequence ID" value="KGF98804.1"/>
    <property type="molecule type" value="Genomic_DNA"/>
</dbReference>
<evidence type="ECO:0000313" key="11">
    <source>
        <dbReference type="Proteomes" id="UP000030445"/>
    </source>
</evidence>
<dbReference type="GO" id="GO:0006508">
    <property type="term" value="P:proteolysis"/>
    <property type="evidence" value="ECO:0007669"/>
    <property type="project" value="UniProtKB-KW"/>
</dbReference>
<dbReference type="PANTHER" id="PTHR43066">
    <property type="entry name" value="RHOMBOID-RELATED PROTEIN"/>
    <property type="match status" value="1"/>
</dbReference>
<dbReference type="eggNOG" id="ENOG5030I2W">
    <property type="taxonomic scope" value="Bacteria"/>
</dbReference>
<dbReference type="GO" id="GO:0004252">
    <property type="term" value="F:serine-type endopeptidase activity"/>
    <property type="evidence" value="ECO:0007669"/>
    <property type="project" value="InterPro"/>
</dbReference>
<evidence type="ECO:0000256" key="2">
    <source>
        <dbReference type="ARBA" id="ARBA00009045"/>
    </source>
</evidence>
<feature type="transmembrane region" description="Helical" evidence="8">
    <location>
        <begin position="12"/>
        <end position="31"/>
    </location>
</feature>
<evidence type="ECO:0000256" key="7">
    <source>
        <dbReference type="ARBA" id="ARBA00023136"/>
    </source>
</evidence>